<dbReference type="Proteomes" id="UP001230328">
    <property type="component" value="Unassembled WGS sequence"/>
</dbReference>
<protein>
    <submittedName>
        <fullName evidence="2">2',3'-cyclic-nucleotide 2'-phosphodiesterase (5'-nucleotidase family)</fullName>
    </submittedName>
</protein>
<sequence length="145" mass="15888">MITLPDADRRPSSILATTDFHSSLDQPVTLTAHLSRARPTTLVVDSGDFFEGTHYPVSRGRIEQRILTEFYDVITPGNHGWSHYTSPGLRPLVVCANIVHQSTGAPYFQPFRLAAVGEQTVTVTAIIGQGISAMCWRSCFSQTPA</sequence>
<gene>
    <name evidence="2" type="ORF">QF035_009036</name>
</gene>
<dbReference type="EMBL" id="JAUSZI010000002">
    <property type="protein sequence ID" value="MDQ1031454.1"/>
    <property type="molecule type" value="Genomic_DNA"/>
</dbReference>
<evidence type="ECO:0000313" key="3">
    <source>
        <dbReference type="Proteomes" id="UP001230328"/>
    </source>
</evidence>
<dbReference type="InterPro" id="IPR004843">
    <property type="entry name" value="Calcineurin-like_PHP"/>
</dbReference>
<name>A0ABU0T6N4_9ACTN</name>
<evidence type="ECO:0000313" key="2">
    <source>
        <dbReference type="EMBL" id="MDQ1031454.1"/>
    </source>
</evidence>
<dbReference type="Pfam" id="PF00149">
    <property type="entry name" value="Metallophos"/>
    <property type="match status" value="1"/>
</dbReference>
<reference evidence="2 3" key="1">
    <citation type="submission" date="2023-07" db="EMBL/GenBank/DDBJ databases">
        <title>Comparative genomics of wheat-associated soil bacteria to identify genetic determinants of phenazine resistance.</title>
        <authorList>
            <person name="Mouncey N."/>
        </authorList>
    </citation>
    <scope>NUCLEOTIDE SEQUENCE [LARGE SCALE GENOMIC DNA]</scope>
    <source>
        <strain evidence="2 3">V2I4</strain>
    </source>
</reference>
<dbReference type="InterPro" id="IPR029052">
    <property type="entry name" value="Metallo-depent_PP-like"/>
</dbReference>
<proteinExistence type="predicted"/>
<dbReference type="Gene3D" id="3.60.21.10">
    <property type="match status" value="1"/>
</dbReference>
<dbReference type="RefSeq" id="WP_307527609.1">
    <property type="nucleotide sequence ID" value="NZ_JAUSZI010000002.1"/>
</dbReference>
<accession>A0ABU0T6N4</accession>
<evidence type="ECO:0000259" key="1">
    <source>
        <dbReference type="Pfam" id="PF00149"/>
    </source>
</evidence>
<keyword evidence="3" id="KW-1185">Reference proteome</keyword>
<organism evidence="2 3">
    <name type="scientific">Streptomyces umbrinus</name>
    <dbReference type="NCBI Taxonomy" id="67370"/>
    <lineage>
        <taxon>Bacteria</taxon>
        <taxon>Bacillati</taxon>
        <taxon>Actinomycetota</taxon>
        <taxon>Actinomycetes</taxon>
        <taxon>Kitasatosporales</taxon>
        <taxon>Streptomycetaceae</taxon>
        <taxon>Streptomyces</taxon>
        <taxon>Streptomyces phaeochromogenes group</taxon>
    </lineage>
</organism>
<comment type="caution">
    <text evidence="2">The sequence shown here is derived from an EMBL/GenBank/DDBJ whole genome shotgun (WGS) entry which is preliminary data.</text>
</comment>
<feature type="domain" description="Calcineurin-like phosphoesterase" evidence="1">
    <location>
        <begin position="13"/>
        <end position="90"/>
    </location>
</feature>
<dbReference type="SUPFAM" id="SSF56300">
    <property type="entry name" value="Metallo-dependent phosphatases"/>
    <property type="match status" value="1"/>
</dbReference>